<organism evidence="10 11">
    <name type="scientific">Diabrotica virgifera virgifera</name>
    <name type="common">western corn rootworm</name>
    <dbReference type="NCBI Taxonomy" id="50390"/>
    <lineage>
        <taxon>Eukaryota</taxon>
        <taxon>Metazoa</taxon>
        <taxon>Ecdysozoa</taxon>
        <taxon>Arthropoda</taxon>
        <taxon>Hexapoda</taxon>
        <taxon>Insecta</taxon>
        <taxon>Pterygota</taxon>
        <taxon>Neoptera</taxon>
        <taxon>Endopterygota</taxon>
        <taxon>Coleoptera</taxon>
        <taxon>Polyphaga</taxon>
        <taxon>Cucujiformia</taxon>
        <taxon>Chrysomeloidea</taxon>
        <taxon>Chrysomelidae</taxon>
        <taxon>Galerucinae</taxon>
        <taxon>Diabroticina</taxon>
        <taxon>Diabroticites</taxon>
        <taxon>Diabrotica</taxon>
    </lineage>
</organism>
<evidence type="ECO:0000256" key="7">
    <source>
        <dbReference type="ARBA" id="ARBA00023002"/>
    </source>
</evidence>
<dbReference type="SMART" id="SM01117">
    <property type="entry name" value="Cyt-b5"/>
    <property type="match status" value="1"/>
</dbReference>
<comment type="pathway">
    <text evidence="2">Sulfur metabolism.</text>
</comment>
<evidence type="ECO:0000256" key="6">
    <source>
        <dbReference type="ARBA" id="ARBA00022723"/>
    </source>
</evidence>
<dbReference type="PRINTS" id="PR00407">
    <property type="entry name" value="EUMOPTERIN"/>
</dbReference>
<dbReference type="Gene3D" id="2.60.40.650">
    <property type="match status" value="1"/>
</dbReference>
<dbReference type="InterPro" id="IPR036400">
    <property type="entry name" value="Cyt_B5-like_heme/steroid_sf"/>
</dbReference>
<proteinExistence type="predicted"/>
<dbReference type="Gene3D" id="3.10.120.10">
    <property type="entry name" value="Cytochrome b5-like heme/steroid binding domain"/>
    <property type="match status" value="1"/>
</dbReference>
<dbReference type="PANTHER" id="PTHR19372">
    <property type="entry name" value="SULFITE REDUCTASE"/>
    <property type="match status" value="1"/>
</dbReference>
<evidence type="ECO:0000256" key="4">
    <source>
        <dbReference type="ARBA" id="ARBA00012505"/>
    </source>
</evidence>
<dbReference type="SUPFAM" id="SSF55856">
    <property type="entry name" value="Cytochrome b5-like heme/steroid binding domain"/>
    <property type="match status" value="1"/>
</dbReference>
<dbReference type="SUPFAM" id="SSF56524">
    <property type="entry name" value="Oxidoreductase molybdopterin-binding domain"/>
    <property type="match status" value="1"/>
</dbReference>
<evidence type="ECO:0000313" key="10">
    <source>
        <dbReference type="EnsemblMetazoa" id="XP_050506188.1"/>
    </source>
</evidence>
<dbReference type="Proteomes" id="UP001652700">
    <property type="component" value="Unplaced"/>
</dbReference>
<reference evidence="10" key="1">
    <citation type="submission" date="2025-05" db="UniProtKB">
        <authorList>
            <consortium name="EnsemblMetazoa"/>
        </authorList>
    </citation>
    <scope>IDENTIFICATION</scope>
</reference>
<dbReference type="PROSITE" id="PS50255">
    <property type="entry name" value="CYTOCHROME_B5_2"/>
    <property type="match status" value="1"/>
</dbReference>
<evidence type="ECO:0000259" key="9">
    <source>
        <dbReference type="PROSITE" id="PS50255"/>
    </source>
</evidence>
<dbReference type="InterPro" id="IPR014756">
    <property type="entry name" value="Ig_E-set"/>
</dbReference>
<evidence type="ECO:0000313" key="11">
    <source>
        <dbReference type="Proteomes" id="UP001652700"/>
    </source>
</evidence>
<dbReference type="InterPro" id="IPR036374">
    <property type="entry name" value="OxRdtase_Mopterin-bd_sf"/>
</dbReference>
<keyword evidence="11" id="KW-1185">Reference proteome</keyword>
<comment type="cofactor">
    <cofactor evidence="1">
        <name>Mo-molybdopterin</name>
        <dbReference type="ChEBI" id="CHEBI:71302"/>
    </cofactor>
</comment>
<evidence type="ECO:0000256" key="1">
    <source>
        <dbReference type="ARBA" id="ARBA00001924"/>
    </source>
</evidence>
<dbReference type="EC" id="1.8.3.1" evidence="4"/>
<dbReference type="InterPro" id="IPR000572">
    <property type="entry name" value="OxRdtase_Mopterin-bd_dom"/>
</dbReference>
<accession>A0ABM5K7M2</accession>
<dbReference type="Pfam" id="PF00173">
    <property type="entry name" value="Cyt-b5"/>
    <property type="match status" value="1"/>
</dbReference>
<evidence type="ECO:0000256" key="2">
    <source>
        <dbReference type="ARBA" id="ARBA00004678"/>
    </source>
</evidence>
<dbReference type="Gene3D" id="3.90.420.10">
    <property type="entry name" value="Oxidoreductase, molybdopterin-binding domain"/>
    <property type="match status" value="1"/>
</dbReference>
<keyword evidence="8" id="KW-1133">Transmembrane helix</keyword>
<dbReference type="InterPro" id="IPR001199">
    <property type="entry name" value="Cyt_B5-like_heme/steroid-bd"/>
</dbReference>
<keyword evidence="5" id="KW-0500">Molybdenum</keyword>
<dbReference type="PANTHER" id="PTHR19372:SF7">
    <property type="entry name" value="SULFITE OXIDASE, MITOCHONDRIAL"/>
    <property type="match status" value="1"/>
</dbReference>
<evidence type="ECO:0000256" key="3">
    <source>
        <dbReference type="ARBA" id="ARBA00004971"/>
    </source>
</evidence>
<protein>
    <recommendedName>
        <fullName evidence="4">sulfite oxidase</fullName>
        <ecNumber evidence="4">1.8.3.1</ecNumber>
    </recommendedName>
</protein>
<feature type="transmembrane region" description="Helical" evidence="8">
    <location>
        <begin position="87"/>
        <end position="106"/>
    </location>
</feature>
<dbReference type="SUPFAM" id="SSF81296">
    <property type="entry name" value="E set domains"/>
    <property type="match status" value="1"/>
</dbReference>
<keyword evidence="6" id="KW-0479">Metal-binding</keyword>
<keyword evidence="8" id="KW-0812">Transmembrane</keyword>
<keyword evidence="7" id="KW-0560">Oxidoreductase</keyword>
<dbReference type="InterPro" id="IPR005066">
    <property type="entry name" value="MoCF_OxRdtse_dimer"/>
</dbReference>
<evidence type="ECO:0000256" key="8">
    <source>
        <dbReference type="SAM" id="Phobius"/>
    </source>
</evidence>
<name>A0ABM5K7M2_DIAVI</name>
<feature type="domain" description="Cytochrome b5 heme-binding" evidence="9">
    <location>
        <begin position="121"/>
        <end position="197"/>
    </location>
</feature>
<dbReference type="Pfam" id="PF03404">
    <property type="entry name" value="Mo-co_dimer"/>
    <property type="match status" value="1"/>
</dbReference>
<comment type="pathway">
    <text evidence="3">Energy metabolism; sulfur metabolism.</text>
</comment>
<dbReference type="InterPro" id="IPR008335">
    <property type="entry name" value="Mopterin_OxRdtase_euk"/>
</dbReference>
<dbReference type="EnsemblMetazoa" id="XM_050650231.1">
    <property type="protein sequence ID" value="XP_050506188.1"/>
    <property type="gene ID" value="LOC114332354"/>
</dbReference>
<dbReference type="Pfam" id="PF00174">
    <property type="entry name" value="Oxidored_molyb"/>
    <property type="match status" value="1"/>
</dbReference>
<dbReference type="RefSeq" id="XP_050506188.1">
    <property type="nucleotide sequence ID" value="XM_050650231.1"/>
</dbReference>
<keyword evidence="8" id="KW-0472">Membrane</keyword>
<dbReference type="GeneID" id="114332354"/>
<evidence type="ECO:0000256" key="5">
    <source>
        <dbReference type="ARBA" id="ARBA00022505"/>
    </source>
</evidence>
<sequence>MELVKGALRRLSTGLPTYQKLRPTAQKFCNFNTTKNSSNFFPKSKPSLICGQTFPHYDFNKTINNDFSQNYYKQFHTKKFAKDRASLLKAFVIGGAFVGSVTYFLGKATNKVVLGEYDEDLPCYTAEDVAKHKTRKAGVWVSYNRGVYDITDYLNKNPEHTLQISAGGPVHRFSTAKENYDADSLEFLEKYRIGNLKLSPPTPKKVCYAPPAGLPFDNEPTRDPRLIPVTERPFNGGPKSSLLVEDFYTPNDIFYIRNHLPVPKVSAADFKLKIDVEGGSSKTFSLDEIKQLPHRTVTITAQCGGLRRHEMTEKLKKDTQGVKWEINGVSNATWTGVAMIDVLKAAGYNEETHCDLEHLQFTSYHSAGGPYVTGVPIQRVLNPKNNIMLCWEMNGQELTPDHGYPLRVIVPGVIGARWVKQIEKIEVRKEECQAHWHQQLYKYFGPYVTLENVDYSSLSPVQELPVMSAILSPSDQETVVMSGNKVLPVKGFAYSGGGCKIVRVEVSNNRGKTWMPAKLVHTGSDPVPYHFTWALWSCDVPTDGKRCIEVWVKATDSSGNVQPECWEPIYNIRGVACTAWHNIRVNLK</sequence>